<dbReference type="AlphaFoldDB" id="A0A835CKJ7"/>
<dbReference type="GO" id="GO:0016787">
    <property type="term" value="F:hydrolase activity"/>
    <property type="evidence" value="ECO:0007669"/>
    <property type="project" value="UniProtKB-KW"/>
</dbReference>
<dbReference type="FunFam" id="3.40.50.1820:FF:000057">
    <property type="entry name" value="Lipase"/>
    <property type="match status" value="1"/>
</dbReference>
<dbReference type="SUPFAM" id="SSF53474">
    <property type="entry name" value="alpha/beta-Hydrolases"/>
    <property type="match status" value="1"/>
</dbReference>
<dbReference type="GO" id="GO:0015276">
    <property type="term" value="F:ligand-gated monoatomic ion channel activity"/>
    <property type="evidence" value="ECO:0007669"/>
    <property type="project" value="InterPro"/>
</dbReference>
<evidence type="ECO:0000256" key="2">
    <source>
        <dbReference type="ARBA" id="ARBA00010701"/>
    </source>
</evidence>
<feature type="domain" description="Partial AB-hydrolase lipase" evidence="10">
    <location>
        <begin position="48"/>
        <end position="100"/>
    </location>
</feature>
<dbReference type="Gene3D" id="3.40.50.1820">
    <property type="entry name" value="alpha/beta hydrolase"/>
    <property type="match status" value="1"/>
</dbReference>
<dbReference type="EMBL" id="JACMRX010000006">
    <property type="protein sequence ID" value="KAF7987257.1"/>
    <property type="molecule type" value="Genomic_DNA"/>
</dbReference>
<evidence type="ECO:0000256" key="5">
    <source>
        <dbReference type="ARBA" id="ARBA00022963"/>
    </source>
</evidence>
<keyword evidence="8" id="KW-1133">Transmembrane helix</keyword>
<comment type="caution">
    <text evidence="11">The sequence shown here is derived from an EMBL/GenBank/DDBJ whole genome shotgun (WGS) entry which is preliminary data.</text>
</comment>
<keyword evidence="8" id="KW-0812">Transmembrane</keyword>
<evidence type="ECO:0000313" key="12">
    <source>
        <dbReference type="Proteomes" id="UP000639338"/>
    </source>
</evidence>
<keyword evidence="4" id="KW-0378">Hydrolase</keyword>
<accession>A0A835CKJ7</accession>
<dbReference type="OrthoDB" id="9974421at2759"/>
<evidence type="ECO:0008006" key="13">
    <source>
        <dbReference type="Google" id="ProtNLM"/>
    </source>
</evidence>
<name>A0A835CKJ7_APHGI</name>
<dbReference type="InterPro" id="IPR001320">
    <property type="entry name" value="Iontro_rcpt_C"/>
</dbReference>
<evidence type="ECO:0000313" key="11">
    <source>
        <dbReference type="EMBL" id="KAF7987257.1"/>
    </source>
</evidence>
<gene>
    <name evidence="11" type="ORF">HCN44_003019</name>
</gene>
<feature type="transmembrane region" description="Helical" evidence="8">
    <location>
        <begin position="532"/>
        <end position="558"/>
    </location>
</feature>
<feature type="transmembrane region" description="Helical" evidence="8">
    <location>
        <begin position="738"/>
        <end position="760"/>
    </location>
</feature>
<evidence type="ECO:0000256" key="1">
    <source>
        <dbReference type="ARBA" id="ARBA00008685"/>
    </source>
</evidence>
<feature type="transmembrane region" description="Helical" evidence="8">
    <location>
        <begin position="469"/>
        <end position="490"/>
    </location>
</feature>
<evidence type="ECO:0000256" key="4">
    <source>
        <dbReference type="ARBA" id="ARBA00022801"/>
    </source>
</evidence>
<organism evidence="11 12">
    <name type="scientific">Aphidius gifuensis</name>
    <name type="common">Parasitoid wasp</name>
    <dbReference type="NCBI Taxonomy" id="684658"/>
    <lineage>
        <taxon>Eukaryota</taxon>
        <taxon>Metazoa</taxon>
        <taxon>Ecdysozoa</taxon>
        <taxon>Arthropoda</taxon>
        <taxon>Hexapoda</taxon>
        <taxon>Insecta</taxon>
        <taxon>Pterygota</taxon>
        <taxon>Neoptera</taxon>
        <taxon>Endopterygota</taxon>
        <taxon>Hymenoptera</taxon>
        <taxon>Apocrita</taxon>
        <taxon>Ichneumonoidea</taxon>
        <taxon>Braconidae</taxon>
        <taxon>Aphidiinae</taxon>
        <taxon>Aphidius</taxon>
    </lineage>
</organism>
<reference evidence="11 12" key="1">
    <citation type="submission" date="2020-08" db="EMBL/GenBank/DDBJ databases">
        <title>Aphidius gifuensis genome sequencing and assembly.</title>
        <authorList>
            <person name="Du Z."/>
        </authorList>
    </citation>
    <scope>NUCLEOTIDE SEQUENCE [LARGE SCALE GENOMIC DNA]</scope>
    <source>
        <strain evidence="11">YNYX2018</strain>
        <tissue evidence="11">Adults</tissue>
    </source>
</reference>
<dbReference type="GO" id="GO:0016042">
    <property type="term" value="P:lipid catabolic process"/>
    <property type="evidence" value="ECO:0007669"/>
    <property type="project" value="UniProtKB-KW"/>
</dbReference>
<evidence type="ECO:0000259" key="10">
    <source>
        <dbReference type="Pfam" id="PF04083"/>
    </source>
</evidence>
<comment type="similarity">
    <text evidence="2">Belongs to the AB hydrolase superfamily. Lipase family.</text>
</comment>
<dbReference type="InterPro" id="IPR029058">
    <property type="entry name" value="AB_hydrolase_fold"/>
</dbReference>
<evidence type="ECO:0000259" key="9">
    <source>
        <dbReference type="Pfam" id="PF00060"/>
    </source>
</evidence>
<keyword evidence="7" id="KW-0325">Glycoprotein</keyword>
<dbReference type="Gene3D" id="1.10.287.70">
    <property type="match status" value="1"/>
</dbReference>
<evidence type="ECO:0000256" key="8">
    <source>
        <dbReference type="SAM" id="Phobius"/>
    </source>
</evidence>
<evidence type="ECO:0000256" key="6">
    <source>
        <dbReference type="ARBA" id="ARBA00023098"/>
    </source>
</evidence>
<dbReference type="Proteomes" id="UP000639338">
    <property type="component" value="Unassembled WGS sequence"/>
</dbReference>
<evidence type="ECO:0000256" key="3">
    <source>
        <dbReference type="ARBA" id="ARBA00022729"/>
    </source>
</evidence>
<dbReference type="GO" id="GO:0016020">
    <property type="term" value="C:membrane"/>
    <property type="evidence" value="ECO:0007669"/>
    <property type="project" value="InterPro"/>
</dbReference>
<keyword evidence="12" id="KW-1185">Reference proteome</keyword>
<evidence type="ECO:0000256" key="7">
    <source>
        <dbReference type="ARBA" id="ARBA00023180"/>
    </source>
</evidence>
<keyword evidence="3" id="KW-0732">Signal</keyword>
<protein>
    <recommendedName>
        <fullName evidence="13">Ionotropic receptor</fullName>
    </recommendedName>
</protein>
<dbReference type="InterPro" id="IPR006693">
    <property type="entry name" value="AB_hydrolase_lipase"/>
</dbReference>
<dbReference type="PANTHER" id="PTHR11005">
    <property type="entry name" value="LYSOSOMAL ACID LIPASE-RELATED"/>
    <property type="match status" value="1"/>
</dbReference>
<feature type="domain" description="Ionotropic glutamate receptor C-terminal" evidence="9">
    <location>
        <begin position="467"/>
        <end position="742"/>
    </location>
</feature>
<dbReference type="Pfam" id="PF00060">
    <property type="entry name" value="Lig_chan"/>
    <property type="match status" value="1"/>
</dbReference>
<dbReference type="SUPFAM" id="SSF53850">
    <property type="entry name" value="Periplasmic binding protein-like II"/>
    <property type="match status" value="1"/>
</dbReference>
<comment type="similarity">
    <text evidence="1">Belongs to the glutamate-gated ion channel (TC 1.A.10.1) family.</text>
</comment>
<keyword evidence="6" id="KW-0443">Lipid metabolism</keyword>
<sequence>MNSVEFVKFLTNLTTISILQSVRTIDENIFDKQAGLMNFPDTDLPTLDMITREGYPAEAHVVTTDDGYLLTLHRIPGLPGSSPIFIQHGFLGSSADWVISGRNRALPYLLADQGYDVWLGNARGNIYSKAHKKISTDDSKFWDFSFHEMGFYDLPAAITHVKNISGQKIIYIGHSMGTTMSYIMASERPDVAKNIRFMMSLAPVAFMSHLKSPLRIIGPFANDISWIARLIGLNEFLPRGIFIKMLARYGCDLVTVERDICENILFTFCGFDAEQFNKTLLPVILGHEPAGTSTKTVIHYAQEIHSGKFQNFDYGETKNLAKYNSSMPPSYDLSKINIPIAFFYSDNDWLASPLMPPYSSIYELNGKTMGNVTSYAFYIFDLISKKLNIEYEIVMPDEKIFGDHKKGVIGLLHEKKVDMAVAFLPINPGMHPYVSYSPMLTQIELKAMMKRPDKSALGINFLAPFTKQVWILIVIAVIISGPIFFGIIYLRSYLWKHSKTDNYTFLQCVWFTYGATLKQGSTRTPKTDPIRVLFASWWIFIGLLASFYTANLSAIIYLPKFTLPYHSITDIVKDNRMWSSTSGHYIDYALKQSEIEELKILNTSFNNNYGHFIDKPSDEKILKIMYDEEKIYLGDGNHFQRMIKEDYLKNSRAKMPQNERCKFVIMPEIIYKQPVAFAYPKDSLYQEKFDKKLRNLVEFGIIKHVERRKLPLVPYCPLQLDEDKRTFNMNDLSLPFKILAGGLTLATITFIFEIIGFRLLKIYKNRHNRKRVLPKNPTQILPLVCRVNNYFDDQPSTSNPSPTRQSVGMNKKIIYNGREYLEIDTPRRTGKRLIPTRSLSALLFQYNE</sequence>
<keyword evidence="5" id="KW-0442">Lipid degradation</keyword>
<dbReference type="Pfam" id="PF04083">
    <property type="entry name" value="Abhydro_lipase"/>
    <property type="match status" value="1"/>
</dbReference>
<proteinExistence type="inferred from homology"/>
<keyword evidence="8" id="KW-0472">Membrane</keyword>